<name>A0ABU7I5N2_9SPHI</name>
<keyword evidence="3" id="KW-1185">Reference proteome</keyword>
<dbReference type="InterPro" id="IPR048551">
    <property type="entry name" value="DACNV"/>
</dbReference>
<feature type="domain" description="Probable sensor" evidence="1">
    <location>
        <begin position="23"/>
        <end position="120"/>
    </location>
</feature>
<evidence type="ECO:0000313" key="3">
    <source>
        <dbReference type="Proteomes" id="UP001336835"/>
    </source>
</evidence>
<reference evidence="2 3" key="1">
    <citation type="submission" date="2024-01" db="EMBL/GenBank/DDBJ databases">
        <title>Pedobacter sp. nov., isolated from fresh soil.</title>
        <authorList>
            <person name="Le N.T.T."/>
        </authorList>
    </citation>
    <scope>NUCLEOTIDE SEQUENCE [LARGE SCALE GENOMIC DNA]</scope>
    <source>
        <strain evidence="2 3">KR3-3</strain>
    </source>
</reference>
<evidence type="ECO:0000259" key="1">
    <source>
        <dbReference type="Pfam" id="PF21751"/>
    </source>
</evidence>
<dbReference type="Pfam" id="PF21751">
    <property type="entry name" value="DACNV"/>
    <property type="match status" value="1"/>
</dbReference>
<sequence>MSKNYTPNDLANFVFRELARSKTSKKPSKSILEQLFNTLYYTSLQTEEGQFIKVTITLYDHLSAHKTVTHNDDWKFFPFGTPMEFSVKNLVKLSKAADPWSSSLSVYYNENEQLFIHGMIDQAVHYQNFLNYERDNEPLYPGMIQTMINGIGILNVMLEYQPLAALNQNYLVRHYPNVFEYGPVSDFIVSSSAYSKKELEKAMKEKLDETDVEVFNDFIFEYVIQSISRILLKIKNYHHGGAILITKDFKPSTDLNIKYKLEYNRIQTAVMNILSTVMDSEALEKVIKSLKRRGEDMPIELHEEYDLSEIDIEDSFNELSGAVRFVSSLTCVDGLVLLSPQMVVHGFGAVISEKGHPDVVYISNASKPANKLVKMAPSHFGTRHQSMFSYCLKHPESLGFVVSQDGEIRAIKNVNGKIIVWENIKVYQFLKSNKLAKVVGWKP</sequence>
<protein>
    <recommendedName>
        <fullName evidence="1">Probable sensor domain-containing protein</fullName>
    </recommendedName>
</protein>
<dbReference type="Proteomes" id="UP001336835">
    <property type="component" value="Unassembled WGS sequence"/>
</dbReference>
<dbReference type="EMBL" id="JAZDQT010000001">
    <property type="protein sequence ID" value="MEE1944775.1"/>
    <property type="molecule type" value="Genomic_DNA"/>
</dbReference>
<comment type="caution">
    <text evidence="2">The sequence shown here is derived from an EMBL/GenBank/DDBJ whole genome shotgun (WGS) entry which is preliminary data.</text>
</comment>
<dbReference type="RefSeq" id="WP_330107135.1">
    <property type="nucleotide sequence ID" value="NZ_JAZDQT010000001.1"/>
</dbReference>
<accession>A0ABU7I5N2</accession>
<proteinExistence type="predicted"/>
<gene>
    <name evidence="2" type="ORF">VRU48_06635</name>
</gene>
<evidence type="ECO:0000313" key="2">
    <source>
        <dbReference type="EMBL" id="MEE1944775.1"/>
    </source>
</evidence>
<organism evidence="2 3">
    <name type="scientific">Pedobacter albus</name>
    <dbReference type="NCBI Taxonomy" id="3113905"/>
    <lineage>
        <taxon>Bacteria</taxon>
        <taxon>Pseudomonadati</taxon>
        <taxon>Bacteroidota</taxon>
        <taxon>Sphingobacteriia</taxon>
        <taxon>Sphingobacteriales</taxon>
        <taxon>Sphingobacteriaceae</taxon>
        <taxon>Pedobacter</taxon>
    </lineage>
</organism>